<dbReference type="GO" id="GO:0003677">
    <property type="term" value="F:DNA binding"/>
    <property type="evidence" value="ECO:0007669"/>
    <property type="project" value="UniProtKB-KW"/>
</dbReference>
<evidence type="ECO:0000256" key="2">
    <source>
        <dbReference type="SAM" id="MobiDB-lite"/>
    </source>
</evidence>
<evidence type="ECO:0000256" key="1">
    <source>
        <dbReference type="ARBA" id="ARBA00023125"/>
    </source>
</evidence>
<dbReference type="Pfam" id="PF13411">
    <property type="entry name" value="MerR_1"/>
    <property type="match status" value="1"/>
</dbReference>
<reference evidence="5" key="1">
    <citation type="submission" date="2016-10" db="EMBL/GenBank/DDBJ databases">
        <authorList>
            <person name="Varghese N."/>
            <person name="Submissions S."/>
        </authorList>
    </citation>
    <scope>NUCLEOTIDE SEQUENCE [LARGE SCALE GENOMIC DNA]</scope>
    <source>
        <strain evidence="5">DSM 44208</strain>
    </source>
</reference>
<dbReference type="PRINTS" id="PR00040">
    <property type="entry name" value="HTHMERR"/>
</dbReference>
<evidence type="ECO:0000313" key="5">
    <source>
        <dbReference type="Proteomes" id="UP000198857"/>
    </source>
</evidence>
<feature type="domain" description="HTH merR-type" evidence="3">
    <location>
        <begin position="5"/>
        <end position="74"/>
    </location>
</feature>
<dbReference type="RefSeq" id="WP_091109085.1">
    <property type="nucleotide sequence ID" value="NZ_FOWQ01000003.1"/>
</dbReference>
<dbReference type="EMBL" id="FOWQ01000003">
    <property type="protein sequence ID" value="SFP14114.1"/>
    <property type="molecule type" value="Genomic_DNA"/>
</dbReference>
<sequence length="153" mass="17183">MAARLMRIGELAERTGLSQPTIRHYDETGLLSPSARTAGKFRLYSEADYEKLMVIRRMKPLGFSVEEMRQLLDVVAGLRDPSGATDAERRDLLDRLRGFLSEATARRDKLKRNLEWADDFISVLRAEETSGRGGAHDLLAQSDGHRDAVAPTR</sequence>
<dbReference type="InterPro" id="IPR047057">
    <property type="entry name" value="MerR_fam"/>
</dbReference>
<feature type="compositionally biased region" description="Basic and acidic residues" evidence="2">
    <location>
        <begin position="143"/>
        <end position="153"/>
    </location>
</feature>
<name>A0A1I5MX47_9ACTN</name>
<feature type="region of interest" description="Disordered" evidence="2">
    <location>
        <begin position="129"/>
        <end position="153"/>
    </location>
</feature>
<dbReference type="Gene3D" id="1.10.1660.10">
    <property type="match status" value="1"/>
</dbReference>
<dbReference type="SMART" id="SM00422">
    <property type="entry name" value="HTH_MERR"/>
    <property type="match status" value="1"/>
</dbReference>
<dbReference type="InterPro" id="IPR009061">
    <property type="entry name" value="DNA-bd_dom_put_sf"/>
</dbReference>
<keyword evidence="1 4" id="KW-0238">DNA-binding</keyword>
<dbReference type="OrthoDB" id="9809391at2"/>
<dbReference type="PANTHER" id="PTHR30204">
    <property type="entry name" value="REDOX-CYCLING DRUG-SENSING TRANSCRIPTIONAL ACTIVATOR SOXR"/>
    <property type="match status" value="1"/>
</dbReference>
<proteinExistence type="predicted"/>
<dbReference type="STRING" id="1523247.SAMN05660464_2195"/>
<dbReference type="GO" id="GO:0003700">
    <property type="term" value="F:DNA-binding transcription factor activity"/>
    <property type="evidence" value="ECO:0007669"/>
    <property type="project" value="InterPro"/>
</dbReference>
<protein>
    <submittedName>
        <fullName evidence="4">DNA-binding transcriptional regulator, MerR family</fullName>
    </submittedName>
</protein>
<dbReference type="InterPro" id="IPR000551">
    <property type="entry name" value="MerR-type_HTH_dom"/>
</dbReference>
<organism evidence="4 5">
    <name type="scientific">Geodermatophilus dictyosporus</name>
    <dbReference type="NCBI Taxonomy" id="1523247"/>
    <lineage>
        <taxon>Bacteria</taxon>
        <taxon>Bacillati</taxon>
        <taxon>Actinomycetota</taxon>
        <taxon>Actinomycetes</taxon>
        <taxon>Geodermatophilales</taxon>
        <taxon>Geodermatophilaceae</taxon>
        <taxon>Geodermatophilus</taxon>
    </lineage>
</organism>
<dbReference type="Proteomes" id="UP000198857">
    <property type="component" value="Unassembled WGS sequence"/>
</dbReference>
<dbReference type="PROSITE" id="PS50937">
    <property type="entry name" value="HTH_MERR_2"/>
    <property type="match status" value="1"/>
</dbReference>
<evidence type="ECO:0000313" key="4">
    <source>
        <dbReference type="EMBL" id="SFP14114.1"/>
    </source>
</evidence>
<dbReference type="AlphaFoldDB" id="A0A1I5MX47"/>
<evidence type="ECO:0000259" key="3">
    <source>
        <dbReference type="PROSITE" id="PS50937"/>
    </source>
</evidence>
<accession>A0A1I5MX47</accession>
<gene>
    <name evidence="4" type="ORF">SAMN05660464_2195</name>
</gene>
<dbReference type="PROSITE" id="PS00552">
    <property type="entry name" value="HTH_MERR_1"/>
    <property type="match status" value="1"/>
</dbReference>
<keyword evidence="5" id="KW-1185">Reference proteome</keyword>
<dbReference type="SUPFAM" id="SSF46955">
    <property type="entry name" value="Putative DNA-binding domain"/>
    <property type="match status" value="1"/>
</dbReference>
<dbReference type="PANTHER" id="PTHR30204:SF93">
    <property type="entry name" value="HTH MERR-TYPE DOMAIN-CONTAINING PROTEIN"/>
    <property type="match status" value="1"/>
</dbReference>